<dbReference type="InterPro" id="IPR002173">
    <property type="entry name" value="Carboh/pur_kinase_PfkB_CS"/>
</dbReference>
<dbReference type="InterPro" id="IPR052700">
    <property type="entry name" value="Carb_kinase_PfkB-like"/>
</dbReference>
<proteinExistence type="inferred from homology"/>
<feature type="domain" description="Carbohydrate kinase PfkB" evidence="5">
    <location>
        <begin position="178"/>
        <end position="451"/>
    </location>
</feature>
<dbReference type="GO" id="GO:0016301">
    <property type="term" value="F:kinase activity"/>
    <property type="evidence" value="ECO:0007669"/>
    <property type="project" value="UniProtKB-KW"/>
</dbReference>
<name>A0A922F5F4_CARIL</name>
<dbReference type="Proteomes" id="UP000811246">
    <property type="component" value="Chromosome 5"/>
</dbReference>
<sequence>MSLCLPVFYPPHISTPFLPPPLSSLSSRLKSFHSFLYHHPQPPPHGRPTIYAFFHYRGSERLRPAPLAKKRPHGFFRASSCRSFRSETGAEFGRGSEEEEEEDENNSDVKLGAEENWKIGSCRLPDRWDVLGLGQAMVDFSGVVDDEFLDKLELEKGTRKVVNHEERGRVLQAMDGCSYKAAAGGSLSNSLVALARLGGTPIGGPALNVAMVGSVGSDPLGGFYRAKLHRANVHFLSEPIKDGTTGTVIVLTTPDAHRTMLAYQGTSSAVNYDPSLASIVSKTNILVVEGYLFELPDTIKTIIKACEEARRCGALVAVTASDVSCIERHYDDFWEILGNLADIVFANSDEARALCHFASKESPISATRYLSHFVPLVSVTDGPRGSYIGVKGEAVYIPPSPCVPVDTCGAGDAYASGILYGILRGLSDLRGMGTLASRIAATVVGQQGTRLRVQDAVDLAESFTFHYDSSTVRSDVSSDHISSF</sequence>
<dbReference type="InterPro" id="IPR011611">
    <property type="entry name" value="PfkB_dom"/>
</dbReference>
<keyword evidence="2" id="KW-0808">Transferase</keyword>
<evidence type="ECO:0000256" key="4">
    <source>
        <dbReference type="SAM" id="MobiDB-lite"/>
    </source>
</evidence>
<keyword evidence="3" id="KW-0418">Kinase</keyword>
<evidence type="ECO:0000313" key="6">
    <source>
        <dbReference type="EMBL" id="KAG6714582.1"/>
    </source>
</evidence>
<dbReference type="Pfam" id="PF00294">
    <property type="entry name" value="PfkB"/>
    <property type="match status" value="1"/>
</dbReference>
<feature type="region of interest" description="Disordered" evidence="4">
    <location>
        <begin position="87"/>
        <end position="109"/>
    </location>
</feature>
<organism evidence="6 7">
    <name type="scientific">Carya illinoinensis</name>
    <name type="common">Pecan</name>
    <dbReference type="NCBI Taxonomy" id="32201"/>
    <lineage>
        <taxon>Eukaryota</taxon>
        <taxon>Viridiplantae</taxon>
        <taxon>Streptophyta</taxon>
        <taxon>Embryophyta</taxon>
        <taxon>Tracheophyta</taxon>
        <taxon>Spermatophyta</taxon>
        <taxon>Magnoliopsida</taxon>
        <taxon>eudicotyledons</taxon>
        <taxon>Gunneridae</taxon>
        <taxon>Pentapetalae</taxon>
        <taxon>rosids</taxon>
        <taxon>fabids</taxon>
        <taxon>Fagales</taxon>
        <taxon>Juglandaceae</taxon>
        <taxon>Carya</taxon>
    </lineage>
</organism>
<dbReference type="PROSITE" id="PS00584">
    <property type="entry name" value="PFKB_KINASES_2"/>
    <property type="match status" value="1"/>
</dbReference>
<dbReference type="EMBL" id="CM031829">
    <property type="protein sequence ID" value="KAG6714582.1"/>
    <property type="molecule type" value="Genomic_DNA"/>
</dbReference>
<dbReference type="PANTHER" id="PTHR43320:SF3">
    <property type="entry name" value="CARBOHYDRATE KINASE PFKB DOMAIN-CONTAINING PROTEIN"/>
    <property type="match status" value="1"/>
</dbReference>
<dbReference type="FunFam" id="3.40.1190.20:FF:000025">
    <property type="entry name" value="Putative sugar kinase slr0537"/>
    <property type="match status" value="1"/>
</dbReference>
<gene>
    <name evidence="6" type="ORF">I3842_05G209000</name>
</gene>
<evidence type="ECO:0000259" key="5">
    <source>
        <dbReference type="Pfam" id="PF00294"/>
    </source>
</evidence>
<dbReference type="AlphaFoldDB" id="A0A922F5F4"/>
<evidence type="ECO:0000313" key="7">
    <source>
        <dbReference type="Proteomes" id="UP000811246"/>
    </source>
</evidence>
<evidence type="ECO:0000256" key="2">
    <source>
        <dbReference type="ARBA" id="ARBA00022679"/>
    </source>
</evidence>
<comment type="caution">
    <text evidence="6">The sequence shown here is derived from an EMBL/GenBank/DDBJ whole genome shotgun (WGS) entry which is preliminary data.</text>
</comment>
<evidence type="ECO:0000256" key="3">
    <source>
        <dbReference type="ARBA" id="ARBA00022777"/>
    </source>
</evidence>
<dbReference type="PANTHER" id="PTHR43320">
    <property type="entry name" value="SUGAR KINASE"/>
    <property type="match status" value="1"/>
</dbReference>
<accession>A0A922F5F4</accession>
<dbReference type="CDD" id="cd01168">
    <property type="entry name" value="adenosine_kinase"/>
    <property type="match status" value="1"/>
</dbReference>
<comment type="similarity">
    <text evidence="1">Belongs to the carbohydrate kinase PfkB family.</text>
</comment>
<feature type="compositionally biased region" description="Acidic residues" evidence="4">
    <location>
        <begin position="97"/>
        <end position="106"/>
    </location>
</feature>
<protein>
    <recommendedName>
        <fullName evidence="5">Carbohydrate kinase PfkB domain-containing protein</fullName>
    </recommendedName>
</protein>
<evidence type="ECO:0000256" key="1">
    <source>
        <dbReference type="ARBA" id="ARBA00010688"/>
    </source>
</evidence>
<reference evidence="6" key="1">
    <citation type="submission" date="2021-01" db="EMBL/GenBank/DDBJ databases">
        <authorList>
            <person name="Lovell J.T."/>
            <person name="Bentley N."/>
            <person name="Bhattarai G."/>
            <person name="Jenkins J.W."/>
            <person name="Sreedasyam A."/>
            <person name="Alarcon Y."/>
            <person name="Bock C."/>
            <person name="Boston L."/>
            <person name="Carlson J."/>
            <person name="Cervantes K."/>
            <person name="Clermont K."/>
            <person name="Krom N."/>
            <person name="Kubenka K."/>
            <person name="Mamidi S."/>
            <person name="Mattison C."/>
            <person name="Monteros M."/>
            <person name="Pisani C."/>
            <person name="Plott C."/>
            <person name="Rajasekar S."/>
            <person name="Rhein H.S."/>
            <person name="Rohla C."/>
            <person name="Song M."/>
            <person name="Hilaire R.S."/>
            <person name="Shu S."/>
            <person name="Wells L."/>
            <person name="Wang X."/>
            <person name="Webber J."/>
            <person name="Heerema R.J."/>
            <person name="Klein P."/>
            <person name="Conner P."/>
            <person name="Grauke L."/>
            <person name="Grimwood J."/>
            <person name="Schmutz J."/>
            <person name="Randall J.J."/>
        </authorList>
    </citation>
    <scope>NUCLEOTIDE SEQUENCE</scope>
    <source>
        <tissue evidence="6">Leaf</tissue>
    </source>
</reference>